<dbReference type="EMBL" id="QRDW01000009">
    <property type="protein sequence ID" value="RED47759.1"/>
    <property type="molecule type" value="Genomic_DNA"/>
</dbReference>
<dbReference type="Gene3D" id="3.40.50.1820">
    <property type="entry name" value="alpha/beta hydrolase"/>
    <property type="match status" value="1"/>
</dbReference>
<proteinExistence type="predicted"/>
<feature type="domain" description="AB hydrolase-1" evidence="1">
    <location>
        <begin position="26"/>
        <end position="267"/>
    </location>
</feature>
<dbReference type="GO" id="GO:0003824">
    <property type="term" value="F:catalytic activity"/>
    <property type="evidence" value="ECO:0007669"/>
    <property type="project" value="InterPro"/>
</dbReference>
<dbReference type="PRINTS" id="PR00412">
    <property type="entry name" value="EPOXHYDRLASE"/>
</dbReference>
<dbReference type="Pfam" id="PF00561">
    <property type="entry name" value="Abhydrolase_1"/>
    <property type="match status" value="1"/>
</dbReference>
<sequence>MNPLVKDHVIVNGNRIAYGIYGEGTPVVLMHGTPSSSYIWRHVAPQLAEAGYRVYLYDLLGFGLSERPWDPAVDTSVTGQVPVLEGLLDHWGLTDFHLVAHDIGGAVALRLALLAGRMPRSLTLLDIVSYDSWPSPRTRQQMHEGLEKLITASDADHRAHFHDWLSSAVHDKAAFAEGAQAYFLELISNPIGQASLFQHQIRHYDPTHTQEVVPHLDRLGEIPVQILWGQNDEWQMVDWAHRLHGDIPGSALKILEGCGHFLMEDRPEEVTGYLLDFIGREN</sequence>
<dbReference type="PANTHER" id="PTHR43689:SF8">
    <property type="entry name" value="ALPHA_BETA-HYDROLASES SUPERFAMILY PROTEIN"/>
    <property type="match status" value="1"/>
</dbReference>
<accession>A0A3D9HE60</accession>
<keyword evidence="3" id="KW-1185">Reference proteome</keyword>
<dbReference type="Proteomes" id="UP000256845">
    <property type="component" value="Unassembled WGS sequence"/>
</dbReference>
<protein>
    <submittedName>
        <fullName evidence="2">Pimeloyl-ACP methyl ester carboxylesterase</fullName>
    </submittedName>
</protein>
<dbReference type="RefSeq" id="WP_115937937.1">
    <property type="nucleotide sequence ID" value="NZ_QRDW01000009.1"/>
</dbReference>
<dbReference type="PANTHER" id="PTHR43689">
    <property type="entry name" value="HYDROLASE"/>
    <property type="match status" value="1"/>
</dbReference>
<comment type="caution">
    <text evidence="2">The sequence shown here is derived from an EMBL/GenBank/DDBJ whole genome shotgun (WGS) entry which is preliminary data.</text>
</comment>
<gene>
    <name evidence="2" type="ORF">DFP90_109123</name>
</gene>
<dbReference type="OrthoDB" id="7253779at2"/>
<dbReference type="InterPro" id="IPR029058">
    <property type="entry name" value="AB_hydrolase_fold"/>
</dbReference>
<dbReference type="SUPFAM" id="SSF53474">
    <property type="entry name" value="alpha/beta-Hydrolases"/>
    <property type="match status" value="1"/>
</dbReference>
<evidence type="ECO:0000313" key="3">
    <source>
        <dbReference type="Proteomes" id="UP000256845"/>
    </source>
</evidence>
<organism evidence="2 3">
    <name type="scientific">Aestuariispira insulae</name>
    <dbReference type="NCBI Taxonomy" id="1461337"/>
    <lineage>
        <taxon>Bacteria</taxon>
        <taxon>Pseudomonadati</taxon>
        <taxon>Pseudomonadota</taxon>
        <taxon>Alphaproteobacteria</taxon>
        <taxon>Rhodospirillales</taxon>
        <taxon>Kiloniellaceae</taxon>
        <taxon>Aestuariispira</taxon>
    </lineage>
</organism>
<reference evidence="2 3" key="1">
    <citation type="submission" date="2018-07" db="EMBL/GenBank/DDBJ databases">
        <title>Genomic Encyclopedia of Type Strains, Phase III (KMG-III): the genomes of soil and plant-associated and newly described type strains.</title>
        <authorList>
            <person name="Whitman W."/>
        </authorList>
    </citation>
    <scope>NUCLEOTIDE SEQUENCE [LARGE SCALE GENOMIC DNA]</scope>
    <source>
        <strain evidence="2 3">CECT 8488</strain>
    </source>
</reference>
<name>A0A3D9HE60_9PROT</name>
<dbReference type="AlphaFoldDB" id="A0A3D9HE60"/>
<dbReference type="InterPro" id="IPR000073">
    <property type="entry name" value="AB_hydrolase_1"/>
</dbReference>
<evidence type="ECO:0000313" key="2">
    <source>
        <dbReference type="EMBL" id="RED47759.1"/>
    </source>
</evidence>
<dbReference type="InterPro" id="IPR000639">
    <property type="entry name" value="Epox_hydrolase-like"/>
</dbReference>
<dbReference type="PRINTS" id="PR00111">
    <property type="entry name" value="ABHYDROLASE"/>
</dbReference>
<evidence type="ECO:0000259" key="1">
    <source>
        <dbReference type="Pfam" id="PF00561"/>
    </source>
</evidence>